<name>A0A2G5TS72_9PELO</name>
<feature type="signal peptide" evidence="2">
    <location>
        <begin position="1"/>
        <end position="19"/>
    </location>
</feature>
<keyword evidence="2" id="KW-0732">Signal</keyword>
<keyword evidence="4" id="KW-1185">Reference proteome</keyword>
<evidence type="ECO:0000256" key="1">
    <source>
        <dbReference type="SAM" id="Phobius"/>
    </source>
</evidence>
<evidence type="ECO:0000256" key="2">
    <source>
        <dbReference type="SAM" id="SignalP"/>
    </source>
</evidence>
<evidence type="ECO:0000313" key="3">
    <source>
        <dbReference type="EMBL" id="PIC30093.1"/>
    </source>
</evidence>
<keyword evidence="1" id="KW-1133">Transmembrane helix</keyword>
<feature type="transmembrane region" description="Helical" evidence="1">
    <location>
        <begin position="392"/>
        <end position="411"/>
    </location>
</feature>
<evidence type="ECO:0008006" key="5">
    <source>
        <dbReference type="Google" id="ProtNLM"/>
    </source>
</evidence>
<accession>A0A2G5TS72</accession>
<sequence length="447" mass="53744">MRLLLITLIILHNLPLKNANSIYEVIQPEPRIAKRDQKMWVETGTPDPNRTDIRFLFHSSIYGFKNPKFIQNISDFLLDNEFSTFNFVKEATNDILENSENFSNFPEKPTLWIIDFQSKDYAKIFPQFEIRQQSCDEFEFFENFGKNRYFQKFDLFLLETYSPCGLKFYNGISKKIEFMSRTLSRRWKFFDVVFEADETTDYTYSPDPEYREELSNLKNMKRQRYFQNKYMNALHELAWICPFLYVPAEFFAVLFVAFRWVWWGSADEDNVYYVLRRCFDVFVISDAVRKVHVYLFIAHFAQIGVYLVSQRNWNYFFQQLMAFEMVYTVGKYIVDDSRKIVWPLILASEILELSHALKFRTTEFLPFELQMLKILRTLHDFILLNQYPQFSVLIWLIVIAYLQIFSFVFYFRFPPLTWTVPILDIAPTHVPKNPKMIYTRYVAFGGF</sequence>
<comment type="caution">
    <text evidence="3">The sequence shown here is derived from an EMBL/GenBank/DDBJ whole genome shotgun (WGS) entry which is preliminary data.</text>
</comment>
<evidence type="ECO:0000313" key="4">
    <source>
        <dbReference type="Proteomes" id="UP000230233"/>
    </source>
</evidence>
<gene>
    <name evidence="3" type="primary">Cnig_chr_V.g21453</name>
    <name evidence="3" type="ORF">B9Z55_021453</name>
</gene>
<proteinExistence type="predicted"/>
<protein>
    <recommendedName>
        <fullName evidence="5">Very-long-chain (3R)-3-hydroxyacyl-CoA dehydratase</fullName>
    </recommendedName>
</protein>
<dbReference type="EMBL" id="PDUG01000005">
    <property type="protein sequence ID" value="PIC30093.1"/>
    <property type="molecule type" value="Genomic_DNA"/>
</dbReference>
<dbReference type="Proteomes" id="UP000230233">
    <property type="component" value="Chromosome V"/>
</dbReference>
<feature type="chain" id="PRO_5013545803" description="Very-long-chain (3R)-3-hydroxyacyl-CoA dehydratase" evidence="2">
    <location>
        <begin position="20"/>
        <end position="447"/>
    </location>
</feature>
<reference evidence="4" key="1">
    <citation type="submission" date="2017-10" db="EMBL/GenBank/DDBJ databases">
        <title>Rapid genome shrinkage in a self-fertile nematode reveals novel sperm competition proteins.</title>
        <authorList>
            <person name="Yin D."/>
            <person name="Schwarz E.M."/>
            <person name="Thomas C.G."/>
            <person name="Felde R.L."/>
            <person name="Korf I.F."/>
            <person name="Cutter A.D."/>
            <person name="Schartner C.M."/>
            <person name="Ralston E.J."/>
            <person name="Meyer B.J."/>
            <person name="Haag E.S."/>
        </authorList>
    </citation>
    <scope>NUCLEOTIDE SEQUENCE [LARGE SCALE GENOMIC DNA]</scope>
    <source>
        <strain evidence="4">JU1422</strain>
    </source>
</reference>
<keyword evidence="1" id="KW-0812">Transmembrane</keyword>
<dbReference type="AlphaFoldDB" id="A0A2G5TS72"/>
<feature type="transmembrane region" description="Helical" evidence="1">
    <location>
        <begin position="237"/>
        <end position="258"/>
    </location>
</feature>
<keyword evidence="1" id="KW-0472">Membrane</keyword>
<organism evidence="3 4">
    <name type="scientific">Caenorhabditis nigoni</name>
    <dbReference type="NCBI Taxonomy" id="1611254"/>
    <lineage>
        <taxon>Eukaryota</taxon>
        <taxon>Metazoa</taxon>
        <taxon>Ecdysozoa</taxon>
        <taxon>Nematoda</taxon>
        <taxon>Chromadorea</taxon>
        <taxon>Rhabditida</taxon>
        <taxon>Rhabditina</taxon>
        <taxon>Rhabditomorpha</taxon>
        <taxon>Rhabditoidea</taxon>
        <taxon>Rhabditidae</taxon>
        <taxon>Peloderinae</taxon>
        <taxon>Caenorhabditis</taxon>
    </lineage>
</organism>
<feature type="transmembrane region" description="Helical" evidence="1">
    <location>
        <begin position="291"/>
        <end position="309"/>
    </location>
</feature>